<feature type="domain" description="SH2" evidence="2">
    <location>
        <begin position="84"/>
        <end position="166"/>
    </location>
</feature>
<dbReference type="EMBL" id="BTSX01000003">
    <property type="protein sequence ID" value="GMS90707.1"/>
    <property type="molecule type" value="Genomic_DNA"/>
</dbReference>
<sequence>MNVSNEDGEMSQAEPGVCVEVVAIDDFIPPNINNNLILKRNQRVQLESDLNDELWNVRELDTGRKFSLPSHFLAFERDLVNLQWISYDVSKAQAEDLLMDLKLISGSFIILPVPNHSISTGLKLYVKVITANASITVENFKIERDETGFRVGLSEDTFETLTALLQTCAGFNFLSY</sequence>
<name>A0AAV5T8J4_9BILA</name>
<comment type="caution">
    <text evidence="3">The sequence shown here is derived from an EMBL/GenBank/DDBJ whole genome shotgun (WGS) entry which is preliminary data.</text>
</comment>
<evidence type="ECO:0000259" key="2">
    <source>
        <dbReference type="PROSITE" id="PS50001"/>
    </source>
</evidence>
<dbReference type="Proteomes" id="UP001432027">
    <property type="component" value="Unassembled WGS sequence"/>
</dbReference>
<reference evidence="3" key="1">
    <citation type="submission" date="2023-10" db="EMBL/GenBank/DDBJ databases">
        <title>Genome assembly of Pristionchus species.</title>
        <authorList>
            <person name="Yoshida K."/>
            <person name="Sommer R.J."/>
        </authorList>
    </citation>
    <scope>NUCLEOTIDE SEQUENCE</scope>
    <source>
        <strain evidence="3">RS0144</strain>
    </source>
</reference>
<dbReference type="SUPFAM" id="SSF55550">
    <property type="entry name" value="SH2 domain"/>
    <property type="match status" value="1"/>
</dbReference>
<keyword evidence="1" id="KW-0727">SH2 domain</keyword>
<gene>
    <name evidence="3" type="ORF">PENTCL1PPCAC_12882</name>
</gene>
<organism evidence="3 4">
    <name type="scientific">Pristionchus entomophagus</name>
    <dbReference type="NCBI Taxonomy" id="358040"/>
    <lineage>
        <taxon>Eukaryota</taxon>
        <taxon>Metazoa</taxon>
        <taxon>Ecdysozoa</taxon>
        <taxon>Nematoda</taxon>
        <taxon>Chromadorea</taxon>
        <taxon>Rhabditida</taxon>
        <taxon>Rhabditina</taxon>
        <taxon>Diplogasteromorpha</taxon>
        <taxon>Diplogasteroidea</taxon>
        <taxon>Neodiplogasteridae</taxon>
        <taxon>Pristionchus</taxon>
    </lineage>
</organism>
<keyword evidence="4" id="KW-1185">Reference proteome</keyword>
<evidence type="ECO:0000256" key="1">
    <source>
        <dbReference type="PROSITE-ProRule" id="PRU00191"/>
    </source>
</evidence>
<dbReference type="Gene3D" id="3.30.505.10">
    <property type="entry name" value="SH2 domain"/>
    <property type="match status" value="1"/>
</dbReference>
<proteinExistence type="predicted"/>
<accession>A0AAV5T8J4</accession>
<evidence type="ECO:0000313" key="3">
    <source>
        <dbReference type="EMBL" id="GMS90707.1"/>
    </source>
</evidence>
<evidence type="ECO:0000313" key="4">
    <source>
        <dbReference type="Proteomes" id="UP001432027"/>
    </source>
</evidence>
<dbReference type="InterPro" id="IPR036860">
    <property type="entry name" value="SH2_dom_sf"/>
</dbReference>
<protein>
    <recommendedName>
        <fullName evidence="2">SH2 domain-containing protein</fullName>
    </recommendedName>
</protein>
<dbReference type="PROSITE" id="PS50001">
    <property type="entry name" value="SH2"/>
    <property type="match status" value="1"/>
</dbReference>
<dbReference type="InterPro" id="IPR000980">
    <property type="entry name" value="SH2"/>
</dbReference>
<dbReference type="CDD" id="cd00173">
    <property type="entry name" value="SH2"/>
    <property type="match status" value="1"/>
</dbReference>
<dbReference type="AlphaFoldDB" id="A0AAV5T8J4"/>